<keyword evidence="3" id="KW-1185">Reference proteome</keyword>
<evidence type="ECO:0000313" key="3">
    <source>
        <dbReference type="Proteomes" id="UP001501842"/>
    </source>
</evidence>
<sequence length="409" mass="45372">MTVASVPEGFDITDPDLLAERVPLAEFAAMRRTEGLWWNPQPRSESGFDDDGCWVVSRHEDVKAVSRDSELFSNQRNTALVRYNSSIDQSSIEMLKHTLLVNLDPPEHSQLRTIVSRGFTPRVVNGLKDALRDRAERIVAEARRNGTGDFVTEVAAELPLQAIAELLGVPQEDRLKLFHWSNQMLAYDDPEYNADMAGAAAEILGYSAAMAEERRGCPAHDIVGKLVHADINGRGLTDDEFGFFVIILAVAGNETTRNAVTHGMLGFMNDPEQWELYKSERPETTADEVVRWSTPVVAFQRTATRDVRLGGTDVKEGDRLALCYSSANFDETVFTDPHRFDITRSPNPHLGFGGTGAHYCIGANLARLEIDLMFNAIADAMPGIHQAGPPRRLRSGWINGIKELPVHYA</sequence>
<dbReference type="PANTHER" id="PTHR46696">
    <property type="entry name" value="P450, PUTATIVE (EUROFUNG)-RELATED"/>
    <property type="match status" value="1"/>
</dbReference>
<dbReference type="PRINTS" id="PR00359">
    <property type="entry name" value="BP450"/>
</dbReference>
<dbReference type="RefSeq" id="WP_344457984.1">
    <property type="nucleotide sequence ID" value="NZ_BAAATZ010000037.1"/>
</dbReference>
<dbReference type="EMBL" id="BAAATZ010000037">
    <property type="protein sequence ID" value="GAA2738383.1"/>
    <property type="molecule type" value="Genomic_DNA"/>
</dbReference>
<dbReference type="PANTHER" id="PTHR46696:SF4">
    <property type="entry name" value="BIOTIN BIOSYNTHESIS CYTOCHROME P450"/>
    <property type="match status" value="1"/>
</dbReference>
<dbReference type="InterPro" id="IPR001128">
    <property type="entry name" value="Cyt_P450"/>
</dbReference>
<gene>
    <name evidence="2" type="ORF">GCM10010439_72230</name>
</gene>
<comment type="caution">
    <text evidence="2">The sequence shown here is derived from an EMBL/GenBank/DDBJ whole genome shotgun (WGS) entry which is preliminary data.</text>
</comment>
<accession>A0ABN3UTK0</accession>
<dbReference type="InterPro" id="IPR036396">
    <property type="entry name" value="Cyt_P450_sf"/>
</dbReference>
<dbReference type="Gene3D" id="1.10.630.10">
    <property type="entry name" value="Cytochrome P450"/>
    <property type="match status" value="1"/>
</dbReference>
<organism evidence="2 3">
    <name type="scientific">Actinocorallia aurantiaca</name>
    <dbReference type="NCBI Taxonomy" id="46204"/>
    <lineage>
        <taxon>Bacteria</taxon>
        <taxon>Bacillati</taxon>
        <taxon>Actinomycetota</taxon>
        <taxon>Actinomycetes</taxon>
        <taxon>Streptosporangiales</taxon>
        <taxon>Thermomonosporaceae</taxon>
        <taxon>Actinocorallia</taxon>
    </lineage>
</organism>
<dbReference type="SUPFAM" id="SSF48264">
    <property type="entry name" value="Cytochrome P450"/>
    <property type="match status" value="1"/>
</dbReference>
<proteinExistence type="inferred from homology"/>
<name>A0ABN3UTK0_9ACTN</name>
<comment type="similarity">
    <text evidence="1">Belongs to the cytochrome P450 family.</text>
</comment>
<dbReference type="InterPro" id="IPR002397">
    <property type="entry name" value="Cyt_P450_B"/>
</dbReference>
<dbReference type="Pfam" id="PF00067">
    <property type="entry name" value="p450"/>
    <property type="match status" value="1"/>
</dbReference>
<evidence type="ECO:0000313" key="2">
    <source>
        <dbReference type="EMBL" id="GAA2738383.1"/>
    </source>
</evidence>
<dbReference type="Proteomes" id="UP001501842">
    <property type="component" value="Unassembled WGS sequence"/>
</dbReference>
<dbReference type="CDD" id="cd11033">
    <property type="entry name" value="CYP142-like"/>
    <property type="match status" value="1"/>
</dbReference>
<evidence type="ECO:0000256" key="1">
    <source>
        <dbReference type="ARBA" id="ARBA00010617"/>
    </source>
</evidence>
<reference evidence="2 3" key="1">
    <citation type="journal article" date="2019" name="Int. J. Syst. Evol. Microbiol.">
        <title>The Global Catalogue of Microorganisms (GCM) 10K type strain sequencing project: providing services to taxonomists for standard genome sequencing and annotation.</title>
        <authorList>
            <consortium name="The Broad Institute Genomics Platform"/>
            <consortium name="The Broad Institute Genome Sequencing Center for Infectious Disease"/>
            <person name="Wu L."/>
            <person name="Ma J."/>
        </authorList>
    </citation>
    <scope>NUCLEOTIDE SEQUENCE [LARGE SCALE GENOMIC DNA]</scope>
    <source>
        <strain evidence="2 3">JCM 8201</strain>
    </source>
</reference>
<protein>
    <submittedName>
        <fullName evidence="2">Cytochrome P450</fullName>
    </submittedName>
</protein>